<evidence type="ECO:0000259" key="5">
    <source>
        <dbReference type="SMART" id="SM00382"/>
    </source>
</evidence>
<feature type="region of interest" description="Disordered" evidence="4">
    <location>
        <begin position="1"/>
        <end position="68"/>
    </location>
</feature>
<feature type="compositionally biased region" description="Basic and acidic residues" evidence="4">
    <location>
        <begin position="27"/>
        <end position="43"/>
    </location>
</feature>
<dbReference type="STRING" id="407821.A0A087TM74"/>
<comment type="similarity">
    <text evidence="3">Belongs to the activator 1 small subunits family. CTF18 subfamily.</text>
</comment>
<dbReference type="Gene3D" id="1.10.8.60">
    <property type="match status" value="1"/>
</dbReference>
<proteinExistence type="inferred from homology"/>
<evidence type="ECO:0000256" key="2">
    <source>
        <dbReference type="ARBA" id="ARBA00023242"/>
    </source>
</evidence>
<dbReference type="PANTHER" id="PTHR46765:SF1">
    <property type="entry name" value="P-LOOP CONTAINING NUCLEOSIDE TRIPHOSPHATE HYDROLASES SUPERFAMILY PROTEIN"/>
    <property type="match status" value="1"/>
</dbReference>
<dbReference type="GO" id="GO:0005634">
    <property type="term" value="C:nucleus"/>
    <property type="evidence" value="ECO:0007669"/>
    <property type="project" value="UniProtKB-SubCell"/>
</dbReference>
<dbReference type="Proteomes" id="UP000054359">
    <property type="component" value="Unassembled WGS sequence"/>
</dbReference>
<dbReference type="PANTHER" id="PTHR46765">
    <property type="entry name" value="P-LOOP CONTAINING NUCLEOSIDE TRIPHOSPHATE HYDROLASES SUPERFAMILY PROTEIN"/>
    <property type="match status" value="1"/>
</dbReference>
<evidence type="ECO:0000256" key="1">
    <source>
        <dbReference type="ARBA" id="ARBA00004123"/>
    </source>
</evidence>
<keyword evidence="2" id="KW-0539">Nucleus</keyword>
<keyword evidence="7" id="KW-1185">Reference proteome</keyword>
<evidence type="ECO:0000313" key="7">
    <source>
        <dbReference type="Proteomes" id="UP000054359"/>
    </source>
</evidence>
<evidence type="ECO:0000313" key="6">
    <source>
        <dbReference type="EMBL" id="KFM66213.1"/>
    </source>
</evidence>
<name>A0A087TM74_STEMI</name>
<dbReference type="SMART" id="SM00382">
    <property type="entry name" value="AAA"/>
    <property type="match status" value="1"/>
</dbReference>
<feature type="region of interest" description="Disordered" evidence="4">
    <location>
        <begin position="135"/>
        <end position="175"/>
    </location>
</feature>
<dbReference type="GO" id="GO:0005524">
    <property type="term" value="F:ATP binding"/>
    <property type="evidence" value="ECO:0007669"/>
    <property type="project" value="InterPro"/>
</dbReference>
<dbReference type="EMBL" id="KK115857">
    <property type="protein sequence ID" value="KFM66213.1"/>
    <property type="molecule type" value="Genomic_DNA"/>
</dbReference>
<protein>
    <submittedName>
        <fullName evidence="6">Chromosome transmission fidelity protein 18-like protein</fullName>
    </submittedName>
</protein>
<dbReference type="SUPFAM" id="SSF52540">
    <property type="entry name" value="P-loop containing nucleoside triphosphate hydrolases"/>
    <property type="match status" value="1"/>
</dbReference>
<dbReference type="AlphaFoldDB" id="A0A087TM74"/>
<dbReference type="InterPro" id="IPR053016">
    <property type="entry name" value="CTF18-RFC_complex"/>
</dbReference>
<dbReference type="Pfam" id="PF00004">
    <property type="entry name" value="AAA"/>
    <property type="match status" value="1"/>
</dbReference>
<dbReference type="CDD" id="cd00009">
    <property type="entry name" value="AAA"/>
    <property type="match status" value="1"/>
</dbReference>
<comment type="subcellular location">
    <subcellularLocation>
        <location evidence="1">Nucleus</location>
    </subcellularLocation>
</comment>
<feature type="domain" description="AAA+ ATPase" evidence="5">
    <location>
        <begin position="342"/>
        <end position="476"/>
    </location>
</feature>
<feature type="compositionally biased region" description="Low complexity" evidence="4">
    <location>
        <begin position="1"/>
        <end position="11"/>
    </location>
</feature>
<sequence length="657" mass="74548">MKKHSSSSSNENKSDIKSSQIPILKDNLPKGRHESSKHSENSEHCSINHSVSNEDCDKTEEKENSFGSIVEPIKSAAKNLEISSSPLKHVENSEYCSVAPRRLFIDESMCTEDNACPDESDSDLECSESLISQGGKRKFSKLSDNEDEAPGKKPCHSPENSPKVQPSERTSVADKPVSFFTEEKLPLTRSDGRRIYFVVNEEHDQKNIVPSFSQRTSTLLSTPIEELKSQYFIMEENALKSCDIQASQSDNLQMDTTEDVIGERNVESLLWVEKYRPLSYMHLLSEEGINRTLLHWLKLWDKVVFGREKKRKKKNTEPQKEKKFQKTYGELIEDLDEYGRPHHKVAFLSGPPGLGKTTLAVIIAKQAGYNVVELNASDDRNPEAFRTQLEAATQMKSVLQQDKRPNCLVLDEIDGAPAPSINVLLSFIKSTGITRGKRKKGDIPLLMRPVICICNDPYSTALKPLRQLALVLNFPPTTSSRLTARLNEVSLKEGLIAEIAALTLLCEKTSNDIRSCLSTLQFIHRKQKELKVHDLKGLHIGQKDVQKSLFAVWQDIFHAKNSNSFNAIYQTIQAFGDYEKVYIGVLENYLNIKFKRNLDAVWEGPEWLCFVDIIQQQIAQNQLFFLLPYLPYPAIAFHLLYAQNTFPHISYPSAYYE</sequence>
<dbReference type="InterPro" id="IPR027417">
    <property type="entry name" value="P-loop_NTPase"/>
</dbReference>
<evidence type="ECO:0000256" key="4">
    <source>
        <dbReference type="SAM" id="MobiDB-lite"/>
    </source>
</evidence>
<dbReference type="GO" id="GO:0016887">
    <property type="term" value="F:ATP hydrolysis activity"/>
    <property type="evidence" value="ECO:0007669"/>
    <property type="project" value="InterPro"/>
</dbReference>
<evidence type="ECO:0000256" key="3">
    <source>
        <dbReference type="ARBA" id="ARBA00043975"/>
    </source>
</evidence>
<dbReference type="InterPro" id="IPR003593">
    <property type="entry name" value="AAA+_ATPase"/>
</dbReference>
<dbReference type="InterPro" id="IPR003959">
    <property type="entry name" value="ATPase_AAA_core"/>
</dbReference>
<gene>
    <name evidence="6" type="ORF">X975_08966</name>
</gene>
<dbReference type="OrthoDB" id="6485873at2759"/>
<dbReference type="Gene3D" id="3.40.50.300">
    <property type="entry name" value="P-loop containing nucleotide triphosphate hydrolases"/>
    <property type="match status" value="1"/>
</dbReference>
<accession>A0A087TM74</accession>
<feature type="compositionally biased region" description="Polar residues" evidence="4">
    <location>
        <begin position="158"/>
        <end position="170"/>
    </location>
</feature>
<organism evidence="6 7">
    <name type="scientific">Stegodyphus mimosarum</name>
    <name type="common">African social velvet spider</name>
    <dbReference type="NCBI Taxonomy" id="407821"/>
    <lineage>
        <taxon>Eukaryota</taxon>
        <taxon>Metazoa</taxon>
        <taxon>Ecdysozoa</taxon>
        <taxon>Arthropoda</taxon>
        <taxon>Chelicerata</taxon>
        <taxon>Arachnida</taxon>
        <taxon>Araneae</taxon>
        <taxon>Araneomorphae</taxon>
        <taxon>Entelegynae</taxon>
        <taxon>Eresoidea</taxon>
        <taxon>Eresidae</taxon>
        <taxon>Stegodyphus</taxon>
    </lineage>
</organism>
<reference evidence="6 7" key="1">
    <citation type="submission" date="2013-11" db="EMBL/GenBank/DDBJ databases">
        <title>Genome sequencing of Stegodyphus mimosarum.</title>
        <authorList>
            <person name="Bechsgaard J."/>
        </authorList>
    </citation>
    <scope>NUCLEOTIDE SEQUENCE [LARGE SCALE GENOMIC DNA]</scope>
</reference>
<feature type="compositionally biased region" description="Basic and acidic residues" evidence="4">
    <location>
        <begin position="55"/>
        <end position="64"/>
    </location>
</feature>
<feature type="non-terminal residue" evidence="6">
    <location>
        <position position="657"/>
    </location>
</feature>